<comment type="similarity">
    <text evidence="1">Belongs to the 'phage' integrase family.</text>
</comment>
<dbReference type="PANTHER" id="PTHR30629">
    <property type="entry name" value="PROPHAGE INTEGRASE"/>
    <property type="match status" value="1"/>
</dbReference>
<evidence type="ECO:0000256" key="1">
    <source>
        <dbReference type="ARBA" id="ARBA00008857"/>
    </source>
</evidence>
<dbReference type="CDD" id="cd00801">
    <property type="entry name" value="INT_P4_C"/>
    <property type="match status" value="1"/>
</dbReference>
<accession>A0A2V1K0H8</accession>
<dbReference type="Gene3D" id="3.30.160.390">
    <property type="entry name" value="Integrase, DNA-binding domain"/>
    <property type="match status" value="1"/>
</dbReference>
<evidence type="ECO:0000313" key="7">
    <source>
        <dbReference type="Proteomes" id="UP000245212"/>
    </source>
</evidence>
<dbReference type="GO" id="GO:0006310">
    <property type="term" value="P:DNA recombination"/>
    <property type="evidence" value="ECO:0007669"/>
    <property type="project" value="UniProtKB-KW"/>
</dbReference>
<dbReference type="RefSeq" id="WP_109063109.1">
    <property type="nucleotide sequence ID" value="NZ_QETA01000008.1"/>
</dbReference>
<dbReference type="Pfam" id="PF00589">
    <property type="entry name" value="Phage_integrase"/>
    <property type="match status" value="1"/>
</dbReference>
<dbReference type="Proteomes" id="UP000245212">
    <property type="component" value="Unassembled WGS sequence"/>
</dbReference>
<keyword evidence="3" id="KW-0238">DNA-binding</keyword>
<keyword evidence="7" id="KW-1185">Reference proteome</keyword>
<dbReference type="Pfam" id="PF22022">
    <property type="entry name" value="Phage_int_M"/>
    <property type="match status" value="1"/>
</dbReference>
<name>A0A2V1K0H8_9BURK</name>
<evidence type="ECO:0000256" key="3">
    <source>
        <dbReference type="ARBA" id="ARBA00023125"/>
    </source>
</evidence>
<dbReference type="Gene3D" id="1.10.150.130">
    <property type="match status" value="1"/>
</dbReference>
<dbReference type="Gene3D" id="1.10.443.10">
    <property type="entry name" value="Intergrase catalytic core"/>
    <property type="match status" value="1"/>
</dbReference>
<dbReference type="InterPro" id="IPR038488">
    <property type="entry name" value="Integrase_DNA-bd_sf"/>
</dbReference>
<proteinExistence type="inferred from homology"/>
<feature type="domain" description="Tyr recombinase" evidence="5">
    <location>
        <begin position="204"/>
        <end position="382"/>
    </location>
</feature>
<dbReference type="GO" id="GO:0003677">
    <property type="term" value="F:DNA binding"/>
    <property type="evidence" value="ECO:0007669"/>
    <property type="project" value="UniProtKB-KW"/>
</dbReference>
<dbReference type="InterPro" id="IPR002104">
    <property type="entry name" value="Integrase_catalytic"/>
</dbReference>
<dbReference type="InterPro" id="IPR050808">
    <property type="entry name" value="Phage_Integrase"/>
</dbReference>
<dbReference type="InterPro" id="IPR013762">
    <property type="entry name" value="Integrase-like_cat_sf"/>
</dbReference>
<keyword evidence="2" id="KW-0229">DNA integration</keyword>
<dbReference type="SUPFAM" id="SSF56349">
    <property type="entry name" value="DNA breaking-rejoining enzymes"/>
    <property type="match status" value="1"/>
</dbReference>
<dbReference type="EMBL" id="QETA01000008">
    <property type="protein sequence ID" value="PWF21302.1"/>
    <property type="molecule type" value="Genomic_DNA"/>
</dbReference>
<organism evidence="6 7">
    <name type="scientific">Corticimicrobacter populi</name>
    <dbReference type="NCBI Taxonomy" id="2175229"/>
    <lineage>
        <taxon>Bacteria</taxon>
        <taxon>Pseudomonadati</taxon>
        <taxon>Pseudomonadota</taxon>
        <taxon>Betaproteobacteria</taxon>
        <taxon>Burkholderiales</taxon>
        <taxon>Alcaligenaceae</taxon>
        <taxon>Corticimicrobacter</taxon>
    </lineage>
</organism>
<dbReference type="InterPro" id="IPR010998">
    <property type="entry name" value="Integrase_recombinase_N"/>
</dbReference>
<keyword evidence="4" id="KW-0233">DNA recombination</keyword>
<evidence type="ECO:0000313" key="6">
    <source>
        <dbReference type="EMBL" id="PWF21302.1"/>
    </source>
</evidence>
<protein>
    <submittedName>
        <fullName evidence="6">Integrase</fullName>
    </submittedName>
</protein>
<dbReference type="AlphaFoldDB" id="A0A2V1K0H8"/>
<dbReference type="PROSITE" id="PS51898">
    <property type="entry name" value="TYR_RECOMBINASE"/>
    <property type="match status" value="1"/>
</dbReference>
<evidence type="ECO:0000259" key="5">
    <source>
        <dbReference type="PROSITE" id="PS51898"/>
    </source>
</evidence>
<reference evidence="7" key="1">
    <citation type="submission" date="2018-05" db="EMBL/GenBank/DDBJ databases">
        <authorList>
            <person name="Li Y."/>
        </authorList>
    </citation>
    <scope>NUCLEOTIDE SEQUENCE [LARGE SCALE GENOMIC DNA]</scope>
    <source>
        <strain evidence="7">3d-2-2</strain>
    </source>
</reference>
<sequence length="422" mass="48004">MTIHLLTERSIRTAVPQVKPYTLRDGGSLFLHVQPSGGKLWRYRYRMQGRGYVYAIGRYPDCSLEEARQACARARALVRDGIHPLADRQRRLADRYEAGHHTFSAVAERWMAFNSDWSPGYASKVQAYLHSDVLPVIGRMPVSMIRTSQLRPIIQAVADRGARTAAVMVRQWLGQIFTYAQAHGYCEHHPVHGLRGLLKRGATRHHPPLDWNDIPVFFDRLEQWPGHRTTILALRLLALTFVRTGELRQACWDEFDLQAGLWHIPPSRMKMRRAHIVPLSVQALCRLRELHTLTGQGETLFPNMRNPAQGIMGRSSLNRAIGCLGYAGRFSAHGFRATATTLLGLLGYPDKQVDLQLAHRRLDSSRAPYDHARFLSSRRQLMQDWADILERLETGATLDRVTQEFGPVSARRAAFLGVVQRE</sequence>
<comment type="caution">
    <text evidence="6">The sequence shown here is derived from an EMBL/GenBank/DDBJ whole genome shotgun (WGS) entry which is preliminary data.</text>
</comment>
<dbReference type="GO" id="GO:0015074">
    <property type="term" value="P:DNA integration"/>
    <property type="evidence" value="ECO:0007669"/>
    <property type="project" value="UniProtKB-KW"/>
</dbReference>
<evidence type="ECO:0000256" key="4">
    <source>
        <dbReference type="ARBA" id="ARBA00023172"/>
    </source>
</evidence>
<dbReference type="InterPro" id="IPR053876">
    <property type="entry name" value="Phage_int_M"/>
</dbReference>
<gene>
    <name evidence="6" type="ORF">DD235_15570</name>
</gene>
<evidence type="ECO:0000256" key="2">
    <source>
        <dbReference type="ARBA" id="ARBA00022908"/>
    </source>
</evidence>
<dbReference type="InterPro" id="IPR011010">
    <property type="entry name" value="DNA_brk_join_enz"/>
</dbReference>
<dbReference type="InterPro" id="IPR025166">
    <property type="entry name" value="Integrase_DNA_bind_dom"/>
</dbReference>
<dbReference type="Pfam" id="PF13356">
    <property type="entry name" value="Arm-DNA-bind_3"/>
    <property type="match status" value="1"/>
</dbReference>
<dbReference type="PANTHER" id="PTHR30629:SF2">
    <property type="entry name" value="PROPHAGE INTEGRASE INTS-RELATED"/>
    <property type="match status" value="1"/>
</dbReference>